<evidence type="ECO:0000259" key="2">
    <source>
        <dbReference type="PROSITE" id="PS50097"/>
    </source>
</evidence>
<feature type="domain" description="BTB" evidence="2">
    <location>
        <begin position="40"/>
        <end position="103"/>
    </location>
</feature>
<dbReference type="AlphaFoldDB" id="A0A2J6RJT5"/>
<accession>A0A2J6RJT5</accession>
<organism evidence="3 4">
    <name type="scientific">Hyaloscypha variabilis (strain UAMH 11265 / GT02V1 / F)</name>
    <name type="common">Meliniomyces variabilis</name>
    <dbReference type="NCBI Taxonomy" id="1149755"/>
    <lineage>
        <taxon>Eukaryota</taxon>
        <taxon>Fungi</taxon>
        <taxon>Dikarya</taxon>
        <taxon>Ascomycota</taxon>
        <taxon>Pezizomycotina</taxon>
        <taxon>Leotiomycetes</taxon>
        <taxon>Helotiales</taxon>
        <taxon>Hyaloscyphaceae</taxon>
        <taxon>Hyaloscypha</taxon>
        <taxon>Hyaloscypha variabilis</taxon>
    </lineage>
</organism>
<reference evidence="3 4" key="1">
    <citation type="submission" date="2016-04" db="EMBL/GenBank/DDBJ databases">
        <title>A degradative enzymes factory behind the ericoid mycorrhizal symbiosis.</title>
        <authorList>
            <consortium name="DOE Joint Genome Institute"/>
            <person name="Martino E."/>
            <person name="Morin E."/>
            <person name="Grelet G."/>
            <person name="Kuo A."/>
            <person name="Kohler A."/>
            <person name="Daghino S."/>
            <person name="Barry K."/>
            <person name="Choi C."/>
            <person name="Cichocki N."/>
            <person name="Clum A."/>
            <person name="Copeland A."/>
            <person name="Hainaut M."/>
            <person name="Haridas S."/>
            <person name="Labutti K."/>
            <person name="Lindquist E."/>
            <person name="Lipzen A."/>
            <person name="Khouja H.-R."/>
            <person name="Murat C."/>
            <person name="Ohm R."/>
            <person name="Olson A."/>
            <person name="Spatafora J."/>
            <person name="Veneault-Fourrey C."/>
            <person name="Henrissat B."/>
            <person name="Grigoriev I."/>
            <person name="Martin F."/>
            <person name="Perotto S."/>
        </authorList>
    </citation>
    <scope>NUCLEOTIDE SEQUENCE [LARGE SCALE GENOMIC DNA]</scope>
    <source>
        <strain evidence="3 4">F</strain>
    </source>
</reference>
<sequence>MASTPSTPRSTRALTSVQSPTSLQTELTPPPTPLHQLIKSGVMVKVSVGTEKETWLLHEGVICERSEWFNKAFMGGYMESDQKQIYLQDEEPEMFGHFVDWLYGKGLFCYKDHAKPSDITFSHVREWLALYIFADKIALKALAQEALEQYNLCAEGTLPCTKEILLVYRNTMSGSPLRQSVVKTLMAEFFDQGEDDFDFISDAIGCHPEFTRDISSALKSHTRLSTKKRELASCSAHNKTPRVAGHKRKR</sequence>
<evidence type="ECO:0000256" key="1">
    <source>
        <dbReference type="SAM" id="MobiDB-lite"/>
    </source>
</evidence>
<dbReference type="Gene3D" id="3.30.710.10">
    <property type="entry name" value="Potassium Channel Kv1.1, Chain A"/>
    <property type="match status" value="1"/>
</dbReference>
<dbReference type="STRING" id="1149755.A0A2J6RJT5"/>
<evidence type="ECO:0000313" key="3">
    <source>
        <dbReference type="EMBL" id="PMD38768.1"/>
    </source>
</evidence>
<feature type="region of interest" description="Disordered" evidence="1">
    <location>
        <begin position="229"/>
        <end position="250"/>
    </location>
</feature>
<dbReference type="OrthoDB" id="194443at2759"/>
<dbReference type="CDD" id="cd18186">
    <property type="entry name" value="BTB_POZ_ZBTB_KLHL-like"/>
    <property type="match status" value="1"/>
</dbReference>
<evidence type="ECO:0000313" key="4">
    <source>
        <dbReference type="Proteomes" id="UP000235786"/>
    </source>
</evidence>
<proteinExistence type="predicted"/>
<dbReference type="PROSITE" id="PS50097">
    <property type="entry name" value="BTB"/>
    <property type="match status" value="1"/>
</dbReference>
<dbReference type="InterPro" id="IPR011333">
    <property type="entry name" value="SKP1/BTB/POZ_sf"/>
</dbReference>
<dbReference type="Pfam" id="PF00651">
    <property type="entry name" value="BTB"/>
    <property type="match status" value="1"/>
</dbReference>
<dbReference type="EMBL" id="KZ613947">
    <property type="protein sequence ID" value="PMD38768.1"/>
    <property type="molecule type" value="Genomic_DNA"/>
</dbReference>
<dbReference type="SUPFAM" id="SSF54695">
    <property type="entry name" value="POZ domain"/>
    <property type="match status" value="1"/>
</dbReference>
<feature type="compositionally biased region" description="Polar residues" evidence="1">
    <location>
        <begin position="1"/>
        <end position="18"/>
    </location>
</feature>
<name>A0A2J6RJT5_HYAVF</name>
<dbReference type="InterPro" id="IPR000210">
    <property type="entry name" value="BTB/POZ_dom"/>
</dbReference>
<feature type="region of interest" description="Disordered" evidence="1">
    <location>
        <begin position="1"/>
        <end position="32"/>
    </location>
</feature>
<gene>
    <name evidence="3" type="ORF">L207DRAFT_584162</name>
</gene>
<dbReference type="PANTHER" id="PTHR47843">
    <property type="entry name" value="BTB DOMAIN-CONTAINING PROTEIN-RELATED"/>
    <property type="match status" value="1"/>
</dbReference>
<protein>
    <recommendedName>
        <fullName evidence="2">BTB domain-containing protein</fullName>
    </recommendedName>
</protein>
<keyword evidence="4" id="KW-1185">Reference proteome</keyword>
<dbReference type="Proteomes" id="UP000235786">
    <property type="component" value="Unassembled WGS sequence"/>
</dbReference>